<dbReference type="GO" id="GO:0005743">
    <property type="term" value="C:mitochondrial inner membrane"/>
    <property type="evidence" value="ECO:0007669"/>
    <property type="project" value="UniProtKB-SubCell"/>
</dbReference>
<dbReference type="STRING" id="30066.A0A182UNB8"/>
<keyword evidence="8" id="KW-1185">Reference proteome</keyword>
<dbReference type="InterPro" id="IPR001349">
    <property type="entry name" value="Cyt_c_oxidase_su6a"/>
</dbReference>
<dbReference type="VEuPathDB" id="VectorBase:AMEM21_005855"/>
<comment type="similarity">
    <text evidence="6">Belongs to the cytochrome c oxidase subunit 6A family.</text>
</comment>
<dbReference type="GO" id="GO:0030234">
    <property type="term" value="F:enzyme regulator activity"/>
    <property type="evidence" value="ECO:0007669"/>
    <property type="project" value="TreeGrafter"/>
</dbReference>
<keyword evidence="2" id="KW-0999">Mitochondrion inner membrane</keyword>
<dbReference type="AlphaFoldDB" id="A0A182UNB8"/>
<organism evidence="7 8">
    <name type="scientific">Anopheles merus</name>
    <name type="common">Mosquito</name>
    <dbReference type="NCBI Taxonomy" id="30066"/>
    <lineage>
        <taxon>Eukaryota</taxon>
        <taxon>Metazoa</taxon>
        <taxon>Ecdysozoa</taxon>
        <taxon>Arthropoda</taxon>
        <taxon>Hexapoda</taxon>
        <taxon>Insecta</taxon>
        <taxon>Pterygota</taxon>
        <taxon>Neoptera</taxon>
        <taxon>Endopterygota</taxon>
        <taxon>Diptera</taxon>
        <taxon>Nematocera</taxon>
        <taxon>Culicoidea</taxon>
        <taxon>Culicidae</taxon>
        <taxon>Anophelinae</taxon>
        <taxon>Anopheles</taxon>
    </lineage>
</organism>
<evidence type="ECO:0000256" key="6">
    <source>
        <dbReference type="RuleBase" id="RU004396"/>
    </source>
</evidence>
<evidence type="ECO:0000313" key="8">
    <source>
        <dbReference type="Proteomes" id="UP000075903"/>
    </source>
</evidence>
<name>A0A182UNB8_ANOME</name>
<evidence type="ECO:0008006" key="9">
    <source>
        <dbReference type="Google" id="ProtNLM"/>
    </source>
</evidence>
<dbReference type="Gene3D" id="4.10.95.10">
    <property type="entry name" value="Cytochrome c oxidase, subunit VIa"/>
    <property type="match status" value="1"/>
</dbReference>
<keyword evidence="5" id="KW-0472">Membrane</keyword>
<comment type="subcellular location">
    <subcellularLocation>
        <location evidence="1">Mitochondrion inner membrane</location>
    </subcellularLocation>
</comment>
<proteinExistence type="inferred from homology"/>
<dbReference type="CDD" id="cd00925">
    <property type="entry name" value="Cyt_c_Oxidase_VIa"/>
    <property type="match status" value="1"/>
</dbReference>
<evidence type="ECO:0000256" key="5">
    <source>
        <dbReference type="ARBA" id="ARBA00023136"/>
    </source>
</evidence>
<dbReference type="Pfam" id="PF02046">
    <property type="entry name" value="COX6A"/>
    <property type="match status" value="1"/>
</dbReference>
<dbReference type="PANTHER" id="PTHR11504">
    <property type="entry name" value="CYTOCHROME C OXIDASE POLYPEPTIDE VIA"/>
    <property type="match status" value="1"/>
</dbReference>
<dbReference type="SUPFAM" id="SSF81411">
    <property type="entry name" value="Mitochondrial cytochrome c oxidase subunit VIa"/>
    <property type="match status" value="1"/>
</dbReference>
<dbReference type="EnsemblMetazoa" id="AMEM000830-RA">
    <property type="protein sequence ID" value="AMEM000830-PA"/>
    <property type="gene ID" value="AMEM000830"/>
</dbReference>
<evidence type="ECO:0000256" key="1">
    <source>
        <dbReference type="ARBA" id="ARBA00004273"/>
    </source>
</evidence>
<keyword evidence="4" id="KW-0496">Mitochondrion</keyword>
<reference evidence="7" key="1">
    <citation type="submission" date="2020-05" db="UniProtKB">
        <authorList>
            <consortium name="EnsemblMetazoa"/>
        </authorList>
    </citation>
    <scope>IDENTIFICATION</scope>
    <source>
        <strain evidence="7">MAF</strain>
    </source>
</reference>
<dbReference type="GO" id="GO:0006123">
    <property type="term" value="P:mitochondrial electron transport, cytochrome c to oxygen"/>
    <property type="evidence" value="ECO:0007669"/>
    <property type="project" value="TreeGrafter"/>
</dbReference>
<evidence type="ECO:0000256" key="4">
    <source>
        <dbReference type="ARBA" id="ARBA00023128"/>
    </source>
</evidence>
<keyword evidence="3" id="KW-0809">Transit peptide</keyword>
<evidence type="ECO:0000256" key="2">
    <source>
        <dbReference type="ARBA" id="ARBA00022792"/>
    </source>
</evidence>
<dbReference type="Proteomes" id="UP000075903">
    <property type="component" value="Unassembled WGS sequence"/>
</dbReference>
<evidence type="ECO:0000313" key="7">
    <source>
        <dbReference type="EnsemblMetazoa" id="AMEM000830-PA"/>
    </source>
</evidence>
<sequence length="163" mass="18669">MTFGWRGEKGRKNTTCQIDFSLPESSKRFWCVPRRVKLCDFLRRTEVNENAAIMSLVSHILRRSISQSIVRNAEVGGPSAVAGHEAGGYKVWKKLSFFVAVPAVGLCMLNAYLKHQEEHGHPRPEFVKYEHLRIRNKRFPWGEGNKSLFHNPHANALPDGYEH</sequence>
<protein>
    <recommendedName>
        <fullName evidence="9">Cytochrome c oxidase polypeptide VIa</fullName>
    </recommendedName>
</protein>
<dbReference type="VEuPathDB" id="VectorBase:AMEM000830"/>
<evidence type="ECO:0000256" key="3">
    <source>
        <dbReference type="ARBA" id="ARBA00022946"/>
    </source>
</evidence>
<accession>A0A182UNB8</accession>
<dbReference type="PANTHER" id="PTHR11504:SF0">
    <property type="entry name" value="CYTOCHROME C OXIDASE SUBUNIT"/>
    <property type="match status" value="1"/>
</dbReference>
<dbReference type="InterPro" id="IPR036418">
    <property type="entry name" value="Cyt_c_oxidase_su6a_sf"/>
</dbReference>